<dbReference type="InterPro" id="IPR011712">
    <property type="entry name" value="Sig_transdc_His_kin_sub3_dim/P"/>
</dbReference>
<dbReference type="InterPro" id="IPR050482">
    <property type="entry name" value="Sensor_HK_TwoCompSys"/>
</dbReference>
<evidence type="ECO:0000313" key="12">
    <source>
        <dbReference type="EMBL" id="MDR7303233.1"/>
    </source>
</evidence>
<dbReference type="PANTHER" id="PTHR24421">
    <property type="entry name" value="NITRATE/NITRITE SENSOR PROTEIN NARX-RELATED"/>
    <property type="match status" value="1"/>
</dbReference>
<dbReference type="Proteomes" id="UP001180845">
    <property type="component" value="Unassembled WGS sequence"/>
</dbReference>
<sequence>MSRVAVSRTFLIDLAMVLTFAAAHLLVLALTSRPSGGLWWWPLLLSVPAMSLLLVRRQLPWAGLLVMVVVTIVLSHLAVPIGLLNLAILVGVYSVCLCSGLPASLGAAGVAMVWPATRLPSQPVDEAIFTVVGSVVNLVMVVGWGRAMHVKRQRAGQLEQTVRLLDQARDQLAAEAATVERARIAREFHDIVSHNLSVVALRAGVARSLVDRNPEHARETLAELEQTSRSALGEMRSLLGALREDPLRKGPQWDVVESTEPDGQDADLQPAPGLHRVAALIESVRGTGVVWRLDRRGTVRELGSGVEMTAYRIVQEAVTNVLKHATTGYARVLLDYGSTALHIEVTNHTTNPATPAEVENPQGNAACADVPAASGHGLIGLRERVSLLGGALTAHPIASGFHLSAVLPCSEISDPV</sequence>
<dbReference type="Pfam" id="PF07730">
    <property type="entry name" value="HisKA_3"/>
    <property type="match status" value="1"/>
</dbReference>
<evidence type="ECO:0000256" key="5">
    <source>
        <dbReference type="ARBA" id="ARBA00022741"/>
    </source>
</evidence>
<dbReference type="Gene3D" id="3.30.565.10">
    <property type="entry name" value="Histidine kinase-like ATPase, C-terminal domain"/>
    <property type="match status" value="1"/>
</dbReference>
<dbReference type="GO" id="GO:0046983">
    <property type="term" value="F:protein dimerization activity"/>
    <property type="evidence" value="ECO:0007669"/>
    <property type="project" value="InterPro"/>
</dbReference>
<accession>A0AAE3ZGL2</accession>
<comment type="catalytic activity">
    <reaction evidence="1">
        <text>ATP + protein L-histidine = ADP + protein N-phospho-L-histidine.</text>
        <dbReference type="EC" id="2.7.13.3"/>
    </reaction>
</comment>
<dbReference type="EC" id="2.7.13.3" evidence="2"/>
<feature type="transmembrane region" description="Helical" evidence="10">
    <location>
        <begin position="90"/>
        <end position="115"/>
    </location>
</feature>
<keyword evidence="7" id="KW-0067">ATP-binding</keyword>
<keyword evidence="10" id="KW-1133">Transmembrane helix</keyword>
<evidence type="ECO:0000313" key="13">
    <source>
        <dbReference type="Proteomes" id="UP001180845"/>
    </source>
</evidence>
<evidence type="ECO:0000259" key="11">
    <source>
        <dbReference type="Pfam" id="PF07730"/>
    </source>
</evidence>
<evidence type="ECO:0000256" key="3">
    <source>
        <dbReference type="ARBA" id="ARBA00022553"/>
    </source>
</evidence>
<keyword evidence="6 12" id="KW-0418">Kinase</keyword>
<evidence type="ECO:0000256" key="10">
    <source>
        <dbReference type="SAM" id="Phobius"/>
    </source>
</evidence>
<keyword evidence="10" id="KW-0472">Membrane</keyword>
<feature type="coiled-coil region" evidence="9">
    <location>
        <begin position="155"/>
        <end position="185"/>
    </location>
</feature>
<dbReference type="SUPFAM" id="SSF55874">
    <property type="entry name" value="ATPase domain of HSP90 chaperone/DNA topoisomerase II/histidine kinase"/>
    <property type="match status" value="1"/>
</dbReference>
<evidence type="ECO:0000256" key="6">
    <source>
        <dbReference type="ARBA" id="ARBA00022777"/>
    </source>
</evidence>
<evidence type="ECO:0000256" key="8">
    <source>
        <dbReference type="ARBA" id="ARBA00023012"/>
    </source>
</evidence>
<reference evidence="12" key="1">
    <citation type="submission" date="2023-07" db="EMBL/GenBank/DDBJ databases">
        <title>Sequencing the genomes of 1000 actinobacteria strains.</title>
        <authorList>
            <person name="Klenk H.-P."/>
        </authorList>
    </citation>
    <scope>NUCLEOTIDE SEQUENCE</scope>
    <source>
        <strain evidence="12">DSM 45977</strain>
    </source>
</reference>
<dbReference type="RefSeq" id="WP_310275408.1">
    <property type="nucleotide sequence ID" value="NZ_JAVDXW010000001.1"/>
</dbReference>
<gene>
    <name evidence="12" type="ORF">JOF55_003414</name>
</gene>
<name>A0AAE3ZGL2_9ACTN</name>
<keyword evidence="10" id="KW-0812">Transmembrane</keyword>
<keyword evidence="8" id="KW-0902">Two-component regulatory system</keyword>
<comment type="caution">
    <text evidence="12">The sequence shown here is derived from an EMBL/GenBank/DDBJ whole genome shotgun (WGS) entry which is preliminary data.</text>
</comment>
<dbReference type="Gene3D" id="1.20.5.1930">
    <property type="match status" value="1"/>
</dbReference>
<dbReference type="AlphaFoldDB" id="A0AAE3ZGL2"/>
<keyword evidence="3" id="KW-0597">Phosphoprotein</keyword>
<proteinExistence type="predicted"/>
<dbReference type="EMBL" id="JAVDXW010000001">
    <property type="protein sequence ID" value="MDR7303233.1"/>
    <property type="molecule type" value="Genomic_DNA"/>
</dbReference>
<evidence type="ECO:0000256" key="9">
    <source>
        <dbReference type="SAM" id="Coils"/>
    </source>
</evidence>
<keyword evidence="4" id="KW-0808">Transferase</keyword>
<organism evidence="12 13">
    <name type="scientific">Haloactinomyces albus</name>
    <dbReference type="NCBI Taxonomy" id="1352928"/>
    <lineage>
        <taxon>Bacteria</taxon>
        <taxon>Bacillati</taxon>
        <taxon>Actinomycetota</taxon>
        <taxon>Actinomycetes</taxon>
        <taxon>Actinopolysporales</taxon>
        <taxon>Actinopolysporaceae</taxon>
        <taxon>Haloactinomyces</taxon>
    </lineage>
</organism>
<feature type="transmembrane region" description="Helical" evidence="10">
    <location>
        <begin position="127"/>
        <end position="145"/>
    </location>
</feature>
<feature type="transmembrane region" description="Helical" evidence="10">
    <location>
        <begin position="38"/>
        <end position="55"/>
    </location>
</feature>
<evidence type="ECO:0000256" key="4">
    <source>
        <dbReference type="ARBA" id="ARBA00022679"/>
    </source>
</evidence>
<protein>
    <recommendedName>
        <fullName evidence="2">histidine kinase</fullName>
        <ecNumber evidence="2">2.7.13.3</ecNumber>
    </recommendedName>
</protein>
<dbReference type="GO" id="GO:0000155">
    <property type="term" value="F:phosphorelay sensor kinase activity"/>
    <property type="evidence" value="ECO:0007669"/>
    <property type="project" value="InterPro"/>
</dbReference>
<evidence type="ECO:0000256" key="7">
    <source>
        <dbReference type="ARBA" id="ARBA00022840"/>
    </source>
</evidence>
<keyword evidence="5" id="KW-0547">Nucleotide-binding</keyword>
<dbReference type="CDD" id="cd16917">
    <property type="entry name" value="HATPase_UhpB-NarQ-NarX-like"/>
    <property type="match status" value="1"/>
</dbReference>
<feature type="domain" description="Signal transduction histidine kinase subgroup 3 dimerisation and phosphoacceptor" evidence="11">
    <location>
        <begin position="180"/>
        <end position="246"/>
    </location>
</feature>
<keyword evidence="13" id="KW-1185">Reference proteome</keyword>
<evidence type="ECO:0000256" key="2">
    <source>
        <dbReference type="ARBA" id="ARBA00012438"/>
    </source>
</evidence>
<feature type="transmembrane region" description="Helical" evidence="10">
    <location>
        <begin position="12"/>
        <end position="32"/>
    </location>
</feature>
<evidence type="ECO:0000256" key="1">
    <source>
        <dbReference type="ARBA" id="ARBA00000085"/>
    </source>
</evidence>
<dbReference type="GO" id="GO:0005524">
    <property type="term" value="F:ATP binding"/>
    <property type="evidence" value="ECO:0007669"/>
    <property type="project" value="UniProtKB-KW"/>
</dbReference>
<keyword evidence="9" id="KW-0175">Coiled coil</keyword>
<dbReference type="InterPro" id="IPR036890">
    <property type="entry name" value="HATPase_C_sf"/>
</dbReference>
<dbReference type="PANTHER" id="PTHR24421:SF10">
    <property type="entry name" value="NITRATE_NITRITE SENSOR PROTEIN NARQ"/>
    <property type="match status" value="1"/>
</dbReference>
<dbReference type="GO" id="GO:0016020">
    <property type="term" value="C:membrane"/>
    <property type="evidence" value="ECO:0007669"/>
    <property type="project" value="InterPro"/>
</dbReference>
<feature type="transmembrane region" description="Helical" evidence="10">
    <location>
        <begin position="62"/>
        <end position="84"/>
    </location>
</feature>